<reference evidence="1 2" key="1">
    <citation type="submission" date="2019-06" db="EMBL/GenBank/DDBJ databases">
        <title>Draft genomes of female and male turbot (Scophthalmus maximus).</title>
        <authorList>
            <person name="Xu H."/>
            <person name="Xu X.-W."/>
            <person name="Shao C."/>
            <person name="Chen S."/>
        </authorList>
    </citation>
    <scope>NUCLEOTIDE SEQUENCE [LARGE SCALE GENOMIC DNA]</scope>
    <source>
        <strain evidence="1">Ysfricsl-2016a</strain>
        <tissue evidence="1">Blood</tissue>
    </source>
</reference>
<accession>A0A6A4SH42</accession>
<dbReference type="Proteomes" id="UP000438429">
    <property type="component" value="Unassembled WGS sequence"/>
</dbReference>
<dbReference type="EMBL" id="VEVO01000014">
    <property type="protein sequence ID" value="KAF0031528.1"/>
    <property type="molecule type" value="Genomic_DNA"/>
</dbReference>
<protein>
    <submittedName>
        <fullName evidence="1">Uncharacterized protein</fullName>
    </submittedName>
</protein>
<evidence type="ECO:0000313" key="1">
    <source>
        <dbReference type="EMBL" id="KAF0031528.1"/>
    </source>
</evidence>
<evidence type="ECO:0000313" key="2">
    <source>
        <dbReference type="Proteomes" id="UP000438429"/>
    </source>
</evidence>
<gene>
    <name evidence="1" type="ORF">F2P81_016083</name>
</gene>
<proteinExistence type="predicted"/>
<dbReference type="AlphaFoldDB" id="A0A6A4SH42"/>
<comment type="caution">
    <text evidence="1">The sequence shown here is derived from an EMBL/GenBank/DDBJ whole genome shotgun (WGS) entry which is preliminary data.</text>
</comment>
<sequence>MTDVPRAENHFKAAFSNEYLVAETENECISESQCAAEKTDPSFEHQSSPHCVQRKEFKMNKNDKKYFYGGNSTKQYRMVQNQWRSVYCAVHGHRFLAHYERSYCRLYEVETRHTFDAFSSTDKSAEMKAVTFYLFIYFAEGIHCIYIEA</sequence>
<organism evidence="1 2">
    <name type="scientific">Scophthalmus maximus</name>
    <name type="common">Turbot</name>
    <name type="synonym">Psetta maxima</name>
    <dbReference type="NCBI Taxonomy" id="52904"/>
    <lineage>
        <taxon>Eukaryota</taxon>
        <taxon>Metazoa</taxon>
        <taxon>Chordata</taxon>
        <taxon>Craniata</taxon>
        <taxon>Vertebrata</taxon>
        <taxon>Euteleostomi</taxon>
        <taxon>Actinopterygii</taxon>
        <taxon>Neopterygii</taxon>
        <taxon>Teleostei</taxon>
        <taxon>Neoteleostei</taxon>
        <taxon>Acanthomorphata</taxon>
        <taxon>Carangaria</taxon>
        <taxon>Pleuronectiformes</taxon>
        <taxon>Pleuronectoidei</taxon>
        <taxon>Scophthalmidae</taxon>
        <taxon>Scophthalmus</taxon>
    </lineage>
</organism>
<name>A0A6A4SH42_SCOMX</name>